<name>A0A1A2YLG2_9MYCO</name>
<dbReference type="GO" id="GO:0046491">
    <property type="term" value="P:L-methylmalonyl-CoA metabolic process"/>
    <property type="evidence" value="ECO:0007669"/>
    <property type="project" value="TreeGrafter"/>
</dbReference>
<organism evidence="3 4">
    <name type="scientific">Mycobacterium colombiense</name>
    <dbReference type="NCBI Taxonomy" id="339268"/>
    <lineage>
        <taxon>Bacteria</taxon>
        <taxon>Bacillati</taxon>
        <taxon>Actinomycetota</taxon>
        <taxon>Actinomycetes</taxon>
        <taxon>Mycobacteriales</taxon>
        <taxon>Mycobacteriaceae</taxon>
        <taxon>Mycobacterium</taxon>
        <taxon>Mycobacterium avium complex (MAC)</taxon>
    </lineage>
</organism>
<dbReference type="Proteomes" id="UP000091846">
    <property type="component" value="Unassembled WGS sequence"/>
</dbReference>
<dbReference type="EMBL" id="LZKI01000133">
    <property type="protein sequence ID" value="OBI38288.1"/>
    <property type="molecule type" value="Genomic_DNA"/>
</dbReference>
<dbReference type="InterPro" id="IPR037523">
    <property type="entry name" value="VOC_core"/>
</dbReference>
<keyword evidence="3" id="KW-0223">Dioxygenase</keyword>
<dbReference type="PANTHER" id="PTHR43048">
    <property type="entry name" value="METHYLMALONYL-COA EPIMERASE"/>
    <property type="match status" value="1"/>
</dbReference>
<evidence type="ECO:0000256" key="1">
    <source>
        <dbReference type="ARBA" id="ARBA00022723"/>
    </source>
</evidence>
<dbReference type="PROSITE" id="PS51819">
    <property type="entry name" value="VOC"/>
    <property type="match status" value="1"/>
</dbReference>
<sequence>MTQQHPIAVQNFSHICVGVSDIEASLAFYTTVLGMDVVFDVELAGAGLDSVTGGAAQQGRMIGGLIGAAMVELLSLGAVPECPSGPHLGYTNMSFRVDDLDAAYDAVTRHHPGVRADPPVDIGGVRMFFIHDPDGTPIELVELPGGATSTVQLWRPEA</sequence>
<dbReference type="InterPro" id="IPR018146">
    <property type="entry name" value="Glyoxalase_1_CS"/>
</dbReference>
<dbReference type="SUPFAM" id="SSF54593">
    <property type="entry name" value="Glyoxalase/Bleomycin resistance protein/Dihydroxybiphenyl dioxygenase"/>
    <property type="match status" value="1"/>
</dbReference>
<reference evidence="3 4" key="1">
    <citation type="submission" date="2016-06" db="EMBL/GenBank/DDBJ databases">
        <authorList>
            <person name="Kjaerup R.B."/>
            <person name="Dalgaard T.S."/>
            <person name="Juul-Madsen H.R."/>
        </authorList>
    </citation>
    <scope>NUCLEOTIDE SEQUENCE [LARGE SCALE GENOMIC DNA]</scope>
    <source>
        <strain evidence="3 4">E1334</strain>
    </source>
</reference>
<evidence type="ECO:0000259" key="2">
    <source>
        <dbReference type="PROSITE" id="PS51819"/>
    </source>
</evidence>
<feature type="domain" description="VOC" evidence="2">
    <location>
        <begin position="11"/>
        <end position="143"/>
    </location>
</feature>
<dbReference type="PROSITE" id="PS00934">
    <property type="entry name" value="GLYOXALASE_I_1"/>
    <property type="match status" value="1"/>
</dbReference>
<dbReference type="GO" id="GO:0046872">
    <property type="term" value="F:metal ion binding"/>
    <property type="evidence" value="ECO:0007669"/>
    <property type="project" value="UniProtKB-KW"/>
</dbReference>
<dbReference type="Gene3D" id="3.10.180.10">
    <property type="entry name" value="2,3-Dihydroxybiphenyl 1,2-Dioxygenase, domain 1"/>
    <property type="match status" value="1"/>
</dbReference>
<comment type="caution">
    <text evidence="3">The sequence shown here is derived from an EMBL/GenBank/DDBJ whole genome shotgun (WGS) entry which is preliminary data.</text>
</comment>
<dbReference type="GO" id="GO:0004493">
    <property type="term" value="F:methylmalonyl-CoA epimerase activity"/>
    <property type="evidence" value="ECO:0007669"/>
    <property type="project" value="TreeGrafter"/>
</dbReference>
<dbReference type="OrthoDB" id="317332at2"/>
<dbReference type="GO" id="GO:0051213">
    <property type="term" value="F:dioxygenase activity"/>
    <property type="evidence" value="ECO:0007669"/>
    <property type="project" value="UniProtKB-KW"/>
</dbReference>
<accession>A0A1A2YLG2</accession>
<dbReference type="PANTHER" id="PTHR43048:SF3">
    <property type="entry name" value="METHYLMALONYL-COA EPIMERASE, MITOCHONDRIAL"/>
    <property type="match status" value="1"/>
</dbReference>
<proteinExistence type="predicted"/>
<dbReference type="AlphaFoldDB" id="A0A1A2YLG2"/>
<evidence type="ECO:0000313" key="3">
    <source>
        <dbReference type="EMBL" id="OBI38288.1"/>
    </source>
</evidence>
<dbReference type="InterPro" id="IPR004360">
    <property type="entry name" value="Glyas_Fos-R_dOase_dom"/>
</dbReference>
<dbReference type="GO" id="GO:0004462">
    <property type="term" value="F:lactoylglutathione lyase activity"/>
    <property type="evidence" value="ECO:0007669"/>
    <property type="project" value="InterPro"/>
</dbReference>
<keyword evidence="1" id="KW-0479">Metal-binding</keyword>
<dbReference type="InterPro" id="IPR029068">
    <property type="entry name" value="Glyas_Bleomycin-R_OHBP_Dase"/>
</dbReference>
<protein>
    <submittedName>
        <fullName evidence="3">Extradiol dioxygenase</fullName>
    </submittedName>
</protein>
<evidence type="ECO:0000313" key="4">
    <source>
        <dbReference type="Proteomes" id="UP000091846"/>
    </source>
</evidence>
<dbReference type="InterPro" id="IPR051785">
    <property type="entry name" value="MMCE/EMCE_epimerase"/>
</dbReference>
<dbReference type="RefSeq" id="WP_065030092.1">
    <property type="nucleotide sequence ID" value="NZ_LZKI01000133.1"/>
</dbReference>
<gene>
    <name evidence="3" type="ORF">A5708_05185</name>
</gene>
<dbReference type="Pfam" id="PF00903">
    <property type="entry name" value="Glyoxalase"/>
    <property type="match status" value="1"/>
</dbReference>
<keyword evidence="3" id="KW-0560">Oxidoreductase</keyword>